<name>A0A0F9CPG4_9ZZZZ</name>
<feature type="compositionally biased region" description="Basic and acidic residues" evidence="1">
    <location>
        <begin position="1"/>
        <end position="11"/>
    </location>
</feature>
<sequence length="70" mass="7852">APRFPRDDRSYGRFPESNFDGTRIRDSRSTGGQRTEVSIVIEPHAIASGDIEYSVREGARRADNRGTEVI</sequence>
<reference evidence="2" key="1">
    <citation type="journal article" date="2015" name="Nature">
        <title>Complex archaea that bridge the gap between prokaryotes and eukaryotes.</title>
        <authorList>
            <person name="Spang A."/>
            <person name="Saw J.H."/>
            <person name="Jorgensen S.L."/>
            <person name="Zaremba-Niedzwiedzka K."/>
            <person name="Martijn J."/>
            <person name="Lind A.E."/>
            <person name="van Eijk R."/>
            <person name="Schleper C."/>
            <person name="Guy L."/>
            <person name="Ettema T.J."/>
        </authorList>
    </citation>
    <scope>NUCLEOTIDE SEQUENCE</scope>
</reference>
<dbReference type="EMBL" id="LAZR01032368">
    <property type="protein sequence ID" value="KKL51079.1"/>
    <property type="molecule type" value="Genomic_DNA"/>
</dbReference>
<feature type="non-terminal residue" evidence="2">
    <location>
        <position position="1"/>
    </location>
</feature>
<accession>A0A0F9CPG4</accession>
<evidence type="ECO:0000256" key="1">
    <source>
        <dbReference type="SAM" id="MobiDB-lite"/>
    </source>
</evidence>
<feature type="region of interest" description="Disordered" evidence="1">
    <location>
        <begin position="1"/>
        <end position="34"/>
    </location>
</feature>
<dbReference type="AlphaFoldDB" id="A0A0F9CPG4"/>
<protein>
    <submittedName>
        <fullName evidence="2">Uncharacterized protein</fullName>
    </submittedName>
</protein>
<comment type="caution">
    <text evidence="2">The sequence shown here is derived from an EMBL/GenBank/DDBJ whole genome shotgun (WGS) entry which is preliminary data.</text>
</comment>
<evidence type="ECO:0000313" key="2">
    <source>
        <dbReference type="EMBL" id="KKL51079.1"/>
    </source>
</evidence>
<gene>
    <name evidence="2" type="ORF">LCGC14_2299070</name>
</gene>
<organism evidence="2">
    <name type="scientific">marine sediment metagenome</name>
    <dbReference type="NCBI Taxonomy" id="412755"/>
    <lineage>
        <taxon>unclassified sequences</taxon>
        <taxon>metagenomes</taxon>
        <taxon>ecological metagenomes</taxon>
    </lineage>
</organism>
<proteinExistence type="predicted"/>